<dbReference type="Proteomes" id="UP001141629">
    <property type="component" value="Unassembled WGS sequence"/>
</dbReference>
<dbReference type="Pfam" id="PF26580">
    <property type="entry name" value="Mtb12_C"/>
    <property type="match status" value="1"/>
</dbReference>
<organism evidence="4 5">
    <name type="scientific">Mycobacterium yunnanensis</name>
    <dbReference type="NCBI Taxonomy" id="368477"/>
    <lineage>
        <taxon>Bacteria</taxon>
        <taxon>Bacillati</taxon>
        <taxon>Actinomycetota</taxon>
        <taxon>Actinomycetes</taxon>
        <taxon>Mycobacteriales</taxon>
        <taxon>Mycobacteriaceae</taxon>
        <taxon>Mycobacterium</taxon>
    </lineage>
</organism>
<feature type="domain" description="Low molecular weight antigen MTB12-like C-terminal" evidence="3">
    <location>
        <begin position="87"/>
        <end position="129"/>
    </location>
</feature>
<accession>A0A9X2Z1B5</accession>
<dbReference type="AlphaFoldDB" id="A0A9X2Z1B5"/>
<evidence type="ECO:0000256" key="2">
    <source>
        <dbReference type="ARBA" id="ARBA00093774"/>
    </source>
</evidence>
<reference evidence="4" key="2">
    <citation type="journal article" date="2022" name="BMC Genomics">
        <title>Comparative genome analysis of mycobacteria focusing on tRNA and non-coding RNA.</title>
        <authorList>
            <person name="Behra P.R.K."/>
            <person name="Pettersson B.M.F."/>
            <person name="Ramesh M."/>
            <person name="Das S."/>
            <person name="Dasgupta S."/>
            <person name="Kirsebom L.A."/>
        </authorList>
    </citation>
    <scope>NUCLEOTIDE SEQUENCE</scope>
    <source>
        <strain evidence="4">DSM 44838</strain>
    </source>
</reference>
<evidence type="ECO:0000313" key="4">
    <source>
        <dbReference type="EMBL" id="MCV7421061.1"/>
    </source>
</evidence>
<keyword evidence="1" id="KW-0732">Signal</keyword>
<evidence type="ECO:0000313" key="5">
    <source>
        <dbReference type="Proteomes" id="UP001141629"/>
    </source>
</evidence>
<dbReference type="SUPFAM" id="SSF54427">
    <property type="entry name" value="NTF2-like"/>
    <property type="match status" value="1"/>
</dbReference>
<proteinExistence type="inferred from homology"/>
<comment type="caution">
    <text evidence="4">The sequence shown here is derived from an EMBL/GenBank/DDBJ whole genome shotgun (WGS) entry which is preliminary data.</text>
</comment>
<name>A0A9X2Z1B5_9MYCO</name>
<evidence type="ECO:0000259" key="3">
    <source>
        <dbReference type="Pfam" id="PF26580"/>
    </source>
</evidence>
<protein>
    <submittedName>
        <fullName evidence="4">Lumazine-binding protein</fullName>
    </submittedName>
</protein>
<gene>
    <name evidence="4" type="ORF">H7K45_10970</name>
</gene>
<dbReference type="InterPro" id="IPR032710">
    <property type="entry name" value="NTF2-like_dom_sf"/>
</dbReference>
<evidence type="ECO:0000256" key="1">
    <source>
        <dbReference type="ARBA" id="ARBA00022729"/>
    </source>
</evidence>
<dbReference type="RefSeq" id="WP_276069933.1">
    <property type="nucleotide sequence ID" value="NZ_JACKVK010000008.1"/>
</dbReference>
<dbReference type="InterPro" id="IPR058644">
    <property type="entry name" value="Mtb12-like_C"/>
</dbReference>
<dbReference type="EMBL" id="JACKVK010000008">
    <property type="protein sequence ID" value="MCV7421061.1"/>
    <property type="molecule type" value="Genomic_DNA"/>
</dbReference>
<reference evidence="4" key="1">
    <citation type="submission" date="2020-07" db="EMBL/GenBank/DDBJ databases">
        <authorList>
            <person name="Pettersson B.M.F."/>
            <person name="Behra P.R.K."/>
            <person name="Ramesh M."/>
            <person name="Das S."/>
            <person name="Dasgupta S."/>
            <person name="Kirsebom L.A."/>
        </authorList>
    </citation>
    <scope>NUCLEOTIDE SEQUENCE</scope>
    <source>
        <strain evidence="4">DSM 44838</strain>
    </source>
</reference>
<sequence length="132" mass="14130">MAPFLGALAVFALIIVGIILFNVFGSHTTTPGDQVAKAAVGQNDALQRQDFGKYQSFTCRAAQGSEADFLAHQRDSVAKNGERYLDDVTDIAVDGGRASATVTYHFDKSADTKTPAQLTFVQEDGAWKVCPS</sequence>
<keyword evidence="5" id="KW-1185">Reference proteome</keyword>
<comment type="similarity">
    <text evidence="2">Belongs to the MTB12 family.</text>
</comment>